<accession>A0A5N6TMT7</accession>
<dbReference type="PROSITE" id="PS51186">
    <property type="entry name" value="GNAT"/>
    <property type="match status" value="1"/>
</dbReference>
<sequence>MTAPPTILHPISSDTSTFSDQWHKHRSIAYSNKPLISKFKIRLAEERDAPLLPAVERSAGRTFLQHPKLAWIADDGTQSVEQHLDFIKRGLEWVAVNGDAKDAPVGFLNGFLNEETTSTSTSTSTTFHIQEISVEAEYQGKGIGRGLMETARQWAAGSGCEALTLTTFRNVPWNEGFYRSIGFRTLDSSELTRSLEVMMKKEADAGLALEARCAMFLSLDSGGRS</sequence>
<dbReference type="PANTHER" id="PTHR43800">
    <property type="entry name" value="PEPTIDYL-LYSINE N-ACETYLTRANSFERASE YJAB"/>
    <property type="match status" value="1"/>
</dbReference>
<feature type="domain" description="N-acetyltransferase" evidence="3">
    <location>
        <begin position="39"/>
        <end position="204"/>
    </location>
</feature>
<protein>
    <submittedName>
        <fullName evidence="4">Acyl-CoA N-acyltransferase</fullName>
    </submittedName>
</protein>
<name>A0A5N6TMT7_ASPAV</name>
<evidence type="ECO:0000259" key="3">
    <source>
        <dbReference type="PROSITE" id="PS51186"/>
    </source>
</evidence>
<proteinExistence type="predicted"/>
<reference evidence="4 5" key="1">
    <citation type="submission" date="2019-04" db="EMBL/GenBank/DDBJ databases">
        <title>Friends and foes A comparative genomics study of 23 Aspergillus species from section Flavi.</title>
        <authorList>
            <consortium name="DOE Joint Genome Institute"/>
            <person name="Kjaerbolling I."/>
            <person name="Vesth T."/>
            <person name="Frisvad J.C."/>
            <person name="Nybo J.L."/>
            <person name="Theobald S."/>
            <person name="Kildgaard S."/>
            <person name="Isbrandt T."/>
            <person name="Kuo A."/>
            <person name="Sato A."/>
            <person name="Lyhne E.K."/>
            <person name="Kogle M.E."/>
            <person name="Wiebenga A."/>
            <person name="Kun R.S."/>
            <person name="Lubbers R.J."/>
            <person name="Makela M.R."/>
            <person name="Barry K."/>
            <person name="Chovatia M."/>
            <person name="Clum A."/>
            <person name="Daum C."/>
            <person name="Haridas S."/>
            <person name="He G."/>
            <person name="LaButti K."/>
            <person name="Lipzen A."/>
            <person name="Mondo S."/>
            <person name="Riley R."/>
            <person name="Salamov A."/>
            <person name="Simmons B.A."/>
            <person name="Magnuson J.K."/>
            <person name="Henrissat B."/>
            <person name="Mortensen U.H."/>
            <person name="Larsen T.O."/>
            <person name="Devries R.P."/>
            <person name="Grigoriev I.V."/>
            <person name="Machida M."/>
            <person name="Baker S.E."/>
            <person name="Andersen M.R."/>
        </authorList>
    </citation>
    <scope>NUCLEOTIDE SEQUENCE [LARGE SCALE GENOMIC DNA]</scope>
    <source>
        <strain evidence="4 5">IBT 18842</strain>
    </source>
</reference>
<dbReference type="AlphaFoldDB" id="A0A5N6TMT7"/>
<keyword evidence="1 4" id="KW-0808">Transferase</keyword>
<dbReference type="PANTHER" id="PTHR43800:SF1">
    <property type="entry name" value="PEPTIDYL-LYSINE N-ACETYLTRANSFERASE YJAB"/>
    <property type="match status" value="1"/>
</dbReference>
<dbReference type="Pfam" id="PF00583">
    <property type="entry name" value="Acetyltransf_1"/>
    <property type="match status" value="1"/>
</dbReference>
<keyword evidence="5" id="KW-1185">Reference proteome</keyword>
<evidence type="ECO:0000313" key="5">
    <source>
        <dbReference type="Proteomes" id="UP000325780"/>
    </source>
</evidence>
<evidence type="ECO:0000256" key="2">
    <source>
        <dbReference type="ARBA" id="ARBA00023315"/>
    </source>
</evidence>
<dbReference type="Proteomes" id="UP000325780">
    <property type="component" value="Unassembled WGS sequence"/>
</dbReference>
<gene>
    <name evidence="4" type="ORF">BDV25DRAFT_159830</name>
</gene>
<dbReference type="OrthoDB" id="2744543at2759"/>
<dbReference type="InterPro" id="IPR016181">
    <property type="entry name" value="Acyl_CoA_acyltransferase"/>
</dbReference>
<dbReference type="SUPFAM" id="SSF55729">
    <property type="entry name" value="Acyl-CoA N-acyltransferases (Nat)"/>
    <property type="match status" value="1"/>
</dbReference>
<dbReference type="CDD" id="cd04301">
    <property type="entry name" value="NAT_SF"/>
    <property type="match status" value="1"/>
</dbReference>
<evidence type="ECO:0000256" key="1">
    <source>
        <dbReference type="ARBA" id="ARBA00022679"/>
    </source>
</evidence>
<evidence type="ECO:0000313" key="4">
    <source>
        <dbReference type="EMBL" id="KAE8147658.1"/>
    </source>
</evidence>
<dbReference type="InterPro" id="IPR000182">
    <property type="entry name" value="GNAT_dom"/>
</dbReference>
<keyword evidence="2 4" id="KW-0012">Acyltransferase</keyword>
<dbReference type="Gene3D" id="3.40.630.30">
    <property type="match status" value="1"/>
</dbReference>
<dbReference type="EMBL" id="ML742196">
    <property type="protein sequence ID" value="KAE8147658.1"/>
    <property type="molecule type" value="Genomic_DNA"/>
</dbReference>
<organism evidence="4 5">
    <name type="scientific">Aspergillus avenaceus</name>
    <dbReference type="NCBI Taxonomy" id="36643"/>
    <lineage>
        <taxon>Eukaryota</taxon>
        <taxon>Fungi</taxon>
        <taxon>Dikarya</taxon>
        <taxon>Ascomycota</taxon>
        <taxon>Pezizomycotina</taxon>
        <taxon>Eurotiomycetes</taxon>
        <taxon>Eurotiomycetidae</taxon>
        <taxon>Eurotiales</taxon>
        <taxon>Aspergillaceae</taxon>
        <taxon>Aspergillus</taxon>
        <taxon>Aspergillus subgen. Circumdati</taxon>
    </lineage>
</organism>
<dbReference type="GO" id="GO:0016747">
    <property type="term" value="F:acyltransferase activity, transferring groups other than amino-acyl groups"/>
    <property type="evidence" value="ECO:0007669"/>
    <property type="project" value="InterPro"/>
</dbReference>